<keyword evidence="12" id="KW-0325">Glycoprotein</keyword>
<evidence type="ECO:0000256" key="12">
    <source>
        <dbReference type="ARBA" id="ARBA00023180"/>
    </source>
</evidence>
<evidence type="ECO:0000256" key="6">
    <source>
        <dbReference type="ARBA" id="ARBA00022622"/>
    </source>
</evidence>
<comment type="similarity">
    <text evidence="3 15">Belongs to the glycosyl hydrolase 17 family.</text>
</comment>
<dbReference type="InterPro" id="IPR044965">
    <property type="entry name" value="Glyco_hydro_17_plant"/>
</dbReference>
<keyword evidence="10" id="KW-0472">Membrane</keyword>
<evidence type="ECO:0000256" key="13">
    <source>
        <dbReference type="ARBA" id="ARBA00023288"/>
    </source>
</evidence>
<keyword evidence="5" id="KW-1003">Cell membrane</keyword>
<evidence type="ECO:0000256" key="3">
    <source>
        <dbReference type="ARBA" id="ARBA00008773"/>
    </source>
</evidence>
<dbReference type="GO" id="GO:0005886">
    <property type="term" value="C:plasma membrane"/>
    <property type="evidence" value="ECO:0007669"/>
    <property type="project" value="UniProtKB-SubCell"/>
</dbReference>
<evidence type="ECO:0000313" key="20">
    <source>
        <dbReference type="Proteomes" id="UP000623129"/>
    </source>
</evidence>
<evidence type="ECO:0000256" key="7">
    <source>
        <dbReference type="ARBA" id="ARBA00022729"/>
    </source>
</evidence>
<comment type="catalytic activity">
    <reaction evidence="1">
        <text>Hydrolysis of (1-&gt;3)-beta-D-glucosidic linkages in (1-&gt;3)-beta-D-glucans.</text>
        <dbReference type="EC" id="3.2.1.39"/>
    </reaction>
</comment>
<dbReference type="InterPro" id="IPR017853">
    <property type="entry name" value="GH"/>
</dbReference>
<sequence length="484" mass="52906">MAGPSRTVMLLVTLTAIFTLSRIANAETLGTIGVNWGIQMTHPIPPAIVVDMLKANNIKKVKLFDADDWTLSALVGSNIEVMVGIPNDLLDRISSKYSHAKDWVKNNVTQYVKDGGVNIKYVAVGNEPFLKSYNGSYLTTTFPALQNIQKALNEAGHSNKIKVTVPLNADVYSSSSNTPSSGSFRSDINDLMVQIVTFLKENGAPFVVNIYPFLSLYQNPDFPMDFAFFGTGSRSINDNGKQYTNVFDANFDTLVWSLKKAGVPNLKIIVGEVGWPTDGDIKATPSNAKKFYDGFLKKVAKKEGTPMRPGGLDAYLFGLIDEDLKSILPGNFERHWGIFTYDGKPKFPMDLSGQGNDKYLTAAKGIQYLPAQWCVFNNEAKNLSSLASDIDYACSNGDCTSLGYGSQCNNLNSQGNISYAFNMYFQMTDQDVRACDFGGLAKIVNRNASQNGCLFPVQIVSAGTRIAVAKAMFLSLLVAVLLFV</sequence>
<dbReference type="FunFam" id="1.20.58.1040:FF:000002">
    <property type="entry name" value="Glucan endo-1,3-beta-glucosidase 8"/>
    <property type="match status" value="1"/>
</dbReference>
<comment type="caution">
    <text evidence="19">The sequence shown here is derived from an EMBL/GenBank/DDBJ whole genome shotgun (WGS) entry which is preliminary data.</text>
</comment>
<dbReference type="InterPro" id="IPR012946">
    <property type="entry name" value="X8"/>
</dbReference>
<keyword evidence="20" id="KW-1185">Reference proteome</keyword>
<keyword evidence="8 16" id="KW-0378">Hydrolase</keyword>
<name>A0A833VSK9_9POAL</name>
<dbReference type="EC" id="3.2.1.39" evidence="4"/>
<dbReference type="PANTHER" id="PTHR32227">
    <property type="entry name" value="GLUCAN ENDO-1,3-BETA-GLUCOSIDASE BG1-RELATED-RELATED"/>
    <property type="match status" value="1"/>
</dbReference>
<evidence type="ECO:0000256" key="17">
    <source>
        <dbReference type="SAM" id="SignalP"/>
    </source>
</evidence>
<dbReference type="EMBL" id="SWLB01000010">
    <property type="protein sequence ID" value="KAF3333463.1"/>
    <property type="molecule type" value="Genomic_DNA"/>
</dbReference>
<dbReference type="InterPro" id="IPR000490">
    <property type="entry name" value="Glyco_hydro_17"/>
</dbReference>
<evidence type="ECO:0000256" key="11">
    <source>
        <dbReference type="ARBA" id="ARBA00023157"/>
    </source>
</evidence>
<organism evidence="19 20">
    <name type="scientific">Carex littledalei</name>
    <dbReference type="NCBI Taxonomy" id="544730"/>
    <lineage>
        <taxon>Eukaryota</taxon>
        <taxon>Viridiplantae</taxon>
        <taxon>Streptophyta</taxon>
        <taxon>Embryophyta</taxon>
        <taxon>Tracheophyta</taxon>
        <taxon>Spermatophyta</taxon>
        <taxon>Magnoliopsida</taxon>
        <taxon>Liliopsida</taxon>
        <taxon>Poales</taxon>
        <taxon>Cyperaceae</taxon>
        <taxon>Cyperoideae</taxon>
        <taxon>Cariceae</taxon>
        <taxon>Carex</taxon>
        <taxon>Carex subgen. Euthyceras</taxon>
    </lineage>
</organism>
<dbReference type="OrthoDB" id="408788at2759"/>
<feature type="domain" description="X8" evidence="18">
    <location>
        <begin position="372"/>
        <end position="455"/>
    </location>
</feature>
<dbReference type="SUPFAM" id="SSF51445">
    <property type="entry name" value="(Trans)glycosidases"/>
    <property type="match status" value="1"/>
</dbReference>
<evidence type="ECO:0000256" key="16">
    <source>
        <dbReference type="RuleBase" id="RU004336"/>
    </source>
</evidence>
<evidence type="ECO:0000259" key="18">
    <source>
        <dbReference type="SMART" id="SM00768"/>
    </source>
</evidence>
<feature type="chain" id="PRO_5032698961" description="glucan endo-1,3-beta-D-glucosidase" evidence="17">
    <location>
        <begin position="27"/>
        <end position="484"/>
    </location>
</feature>
<keyword evidence="14 16" id="KW-0326">Glycosidase</keyword>
<evidence type="ECO:0000256" key="5">
    <source>
        <dbReference type="ARBA" id="ARBA00022475"/>
    </source>
</evidence>
<evidence type="ECO:0000256" key="8">
    <source>
        <dbReference type="ARBA" id="ARBA00022801"/>
    </source>
</evidence>
<keyword evidence="11" id="KW-1015">Disulfide bond</keyword>
<dbReference type="Gene3D" id="1.20.58.1040">
    <property type="match status" value="1"/>
</dbReference>
<dbReference type="Proteomes" id="UP000623129">
    <property type="component" value="Unassembled WGS sequence"/>
</dbReference>
<dbReference type="AlphaFoldDB" id="A0A833VSK9"/>
<evidence type="ECO:0000256" key="15">
    <source>
        <dbReference type="RuleBase" id="RU004335"/>
    </source>
</evidence>
<dbReference type="GO" id="GO:0042973">
    <property type="term" value="F:glucan endo-1,3-beta-D-glucosidase activity"/>
    <property type="evidence" value="ECO:0007669"/>
    <property type="project" value="UniProtKB-EC"/>
</dbReference>
<evidence type="ECO:0000256" key="1">
    <source>
        <dbReference type="ARBA" id="ARBA00000382"/>
    </source>
</evidence>
<keyword evidence="9" id="KW-0611">Plant defense</keyword>
<dbReference type="PROSITE" id="PS00587">
    <property type="entry name" value="GLYCOSYL_HYDROL_F17"/>
    <property type="match status" value="1"/>
</dbReference>
<dbReference type="GO" id="GO:0005975">
    <property type="term" value="P:carbohydrate metabolic process"/>
    <property type="evidence" value="ECO:0007669"/>
    <property type="project" value="InterPro"/>
</dbReference>
<evidence type="ECO:0000256" key="10">
    <source>
        <dbReference type="ARBA" id="ARBA00023136"/>
    </source>
</evidence>
<dbReference type="GO" id="GO:0098552">
    <property type="term" value="C:side of membrane"/>
    <property type="evidence" value="ECO:0007669"/>
    <property type="project" value="UniProtKB-KW"/>
</dbReference>
<keyword evidence="13" id="KW-0449">Lipoprotein</keyword>
<evidence type="ECO:0000256" key="4">
    <source>
        <dbReference type="ARBA" id="ARBA00012780"/>
    </source>
</evidence>
<gene>
    <name evidence="19" type="ORF">FCM35_KLT01154</name>
</gene>
<keyword evidence="6" id="KW-0336">GPI-anchor</keyword>
<dbReference type="FunFam" id="3.20.20.80:FF:000008">
    <property type="entry name" value="Glucan endo-1,3-beta-glucosidase 5"/>
    <property type="match status" value="1"/>
</dbReference>
<dbReference type="SMART" id="SM00768">
    <property type="entry name" value="X8"/>
    <property type="match status" value="1"/>
</dbReference>
<accession>A0A833VSK9</accession>
<reference evidence="19" key="1">
    <citation type="submission" date="2020-01" db="EMBL/GenBank/DDBJ databases">
        <title>Genome sequence of Kobresia littledalei, the first chromosome-level genome in the family Cyperaceae.</title>
        <authorList>
            <person name="Qu G."/>
        </authorList>
    </citation>
    <scope>NUCLEOTIDE SEQUENCE</scope>
    <source>
        <strain evidence="19">C.B.Clarke</strain>
        <tissue evidence="19">Leaf</tissue>
    </source>
</reference>
<comment type="subcellular location">
    <subcellularLocation>
        <location evidence="2">Cell membrane</location>
        <topology evidence="2">Lipid-anchor</topology>
        <topology evidence="2">GPI-anchor</topology>
    </subcellularLocation>
</comment>
<keyword evidence="7 17" id="KW-0732">Signal</keyword>
<dbReference type="Pfam" id="PF07983">
    <property type="entry name" value="X8"/>
    <property type="match status" value="1"/>
</dbReference>
<evidence type="ECO:0000256" key="2">
    <source>
        <dbReference type="ARBA" id="ARBA00004609"/>
    </source>
</evidence>
<feature type="signal peptide" evidence="17">
    <location>
        <begin position="1"/>
        <end position="26"/>
    </location>
</feature>
<evidence type="ECO:0000313" key="19">
    <source>
        <dbReference type="EMBL" id="KAF3333463.1"/>
    </source>
</evidence>
<evidence type="ECO:0000256" key="14">
    <source>
        <dbReference type="ARBA" id="ARBA00023295"/>
    </source>
</evidence>
<protein>
    <recommendedName>
        <fullName evidence="4">glucan endo-1,3-beta-D-glucosidase</fullName>
        <ecNumber evidence="4">3.2.1.39</ecNumber>
    </recommendedName>
</protein>
<dbReference type="Pfam" id="PF00332">
    <property type="entry name" value="Glyco_hydro_17"/>
    <property type="match status" value="1"/>
</dbReference>
<dbReference type="GO" id="GO:0006952">
    <property type="term" value="P:defense response"/>
    <property type="evidence" value="ECO:0007669"/>
    <property type="project" value="UniProtKB-KW"/>
</dbReference>
<dbReference type="Gene3D" id="3.20.20.80">
    <property type="entry name" value="Glycosidases"/>
    <property type="match status" value="1"/>
</dbReference>
<evidence type="ECO:0000256" key="9">
    <source>
        <dbReference type="ARBA" id="ARBA00022821"/>
    </source>
</evidence>
<proteinExistence type="inferred from homology"/>